<accession>A0A6J4QCX9</accession>
<dbReference type="AlphaFoldDB" id="A0A6J4QCX9"/>
<feature type="non-terminal residue" evidence="2">
    <location>
        <position position="1"/>
    </location>
</feature>
<gene>
    <name evidence="2" type="ORF">AVDCRST_MAG64-3986</name>
</gene>
<evidence type="ECO:0000313" key="2">
    <source>
        <dbReference type="EMBL" id="CAA9438327.1"/>
    </source>
</evidence>
<feature type="region of interest" description="Disordered" evidence="1">
    <location>
        <begin position="1"/>
        <end position="62"/>
    </location>
</feature>
<feature type="compositionally biased region" description="Low complexity" evidence="1">
    <location>
        <begin position="42"/>
        <end position="62"/>
    </location>
</feature>
<evidence type="ECO:0000256" key="1">
    <source>
        <dbReference type="SAM" id="MobiDB-lite"/>
    </source>
</evidence>
<name>A0A6J4QCX9_9BACT</name>
<organism evidence="2">
    <name type="scientific">uncultured Phycisphaerae bacterium</name>
    <dbReference type="NCBI Taxonomy" id="904963"/>
    <lineage>
        <taxon>Bacteria</taxon>
        <taxon>Pseudomonadati</taxon>
        <taxon>Planctomycetota</taxon>
        <taxon>Phycisphaerae</taxon>
        <taxon>environmental samples</taxon>
    </lineage>
</organism>
<protein>
    <submittedName>
        <fullName evidence="2">Uncharacterized protein</fullName>
    </submittedName>
</protein>
<dbReference type="EMBL" id="CADCUQ010000918">
    <property type="protein sequence ID" value="CAA9438327.1"/>
    <property type="molecule type" value="Genomic_DNA"/>
</dbReference>
<proteinExistence type="predicted"/>
<reference evidence="2" key="1">
    <citation type="submission" date="2020-02" db="EMBL/GenBank/DDBJ databases">
        <authorList>
            <person name="Meier V. D."/>
        </authorList>
    </citation>
    <scope>NUCLEOTIDE SEQUENCE</scope>
    <source>
        <strain evidence="2">AVDCRST_MAG64</strain>
    </source>
</reference>
<feature type="non-terminal residue" evidence="2">
    <location>
        <position position="62"/>
    </location>
</feature>
<sequence>CPETPVHPTSRGSTRTRSAGRSRCSARPAASPRSGRWRRPTRPTGTPAPGSGTSRTPTPWSA</sequence>
<feature type="compositionally biased region" description="Low complexity" evidence="1">
    <location>
        <begin position="8"/>
        <end position="34"/>
    </location>
</feature>